<dbReference type="PANTHER" id="PTHR12653">
    <property type="entry name" value="NADH-UBIQUINONE OXIDOREDUCTASE 13 KD-B SUBUNIT"/>
    <property type="match status" value="1"/>
</dbReference>
<evidence type="ECO:0000256" key="2">
    <source>
        <dbReference type="ARBA" id="ARBA00010261"/>
    </source>
</evidence>
<proteinExistence type="inferred from homology"/>
<evidence type="ECO:0000256" key="8">
    <source>
        <dbReference type="ARBA" id="ARBA00023136"/>
    </source>
</evidence>
<keyword evidence="11" id="KW-1185">Reference proteome</keyword>
<name>A0A6A6VHP8_9PLEO</name>
<dbReference type="PANTHER" id="PTHR12653:SF0">
    <property type="entry name" value="NADH DEHYDROGENASE [UBIQUINONE] 1 ALPHA SUBCOMPLEX SUBUNIT 5"/>
    <property type="match status" value="1"/>
</dbReference>
<organism evidence="10 11">
    <name type="scientific">Sporormia fimetaria CBS 119925</name>
    <dbReference type="NCBI Taxonomy" id="1340428"/>
    <lineage>
        <taxon>Eukaryota</taxon>
        <taxon>Fungi</taxon>
        <taxon>Dikarya</taxon>
        <taxon>Ascomycota</taxon>
        <taxon>Pezizomycotina</taxon>
        <taxon>Dothideomycetes</taxon>
        <taxon>Pleosporomycetidae</taxon>
        <taxon>Pleosporales</taxon>
        <taxon>Sporormiaceae</taxon>
        <taxon>Sporormia</taxon>
    </lineage>
</organism>
<evidence type="ECO:0000256" key="6">
    <source>
        <dbReference type="ARBA" id="ARBA00022982"/>
    </source>
</evidence>
<keyword evidence="3" id="KW-0813">Transport</keyword>
<keyword evidence="7" id="KW-0496">Mitochondrion</keyword>
<evidence type="ECO:0000256" key="1">
    <source>
        <dbReference type="ARBA" id="ARBA00004443"/>
    </source>
</evidence>
<dbReference type="InterPro" id="IPR006806">
    <property type="entry name" value="NDUFA5"/>
</dbReference>
<keyword evidence="10" id="KW-0830">Ubiquinone</keyword>
<dbReference type="EMBL" id="MU006568">
    <property type="protein sequence ID" value="KAF2748637.1"/>
    <property type="molecule type" value="Genomic_DNA"/>
</dbReference>
<comment type="subcellular location">
    <subcellularLocation>
        <location evidence="1">Mitochondrion inner membrane</location>
        <topology evidence="1">Peripheral membrane protein</topology>
        <orientation evidence="1">Matrix side</orientation>
    </subcellularLocation>
</comment>
<comment type="similarity">
    <text evidence="2">Belongs to the complex I NDUFA5 subunit family.</text>
</comment>
<sequence length="243" mass="27253">MRAASRLLATVKQGAQYLEPGAPTGLTGLLTHPTPRSTLKYLYQATLDKLKEMPESSVYRQSTEALTKHRLSIIDAAKPAGWDAWAQHMHMIIDENPRSFEATPTSEGTRLRFKSRKKDYDFRRKAAEWDGEQGEAFQEGTRPGVLRGRQLQKIFGGKDYAAEDEIKDLKFDPEPQLTAEQVSEVESQIGAGLIEEVIQVAEGELKLAGEMLEAKPWEPLEEPAPEGQWTYFERGGHTKTQAP</sequence>
<evidence type="ECO:0000256" key="7">
    <source>
        <dbReference type="ARBA" id="ARBA00023128"/>
    </source>
</evidence>
<protein>
    <submittedName>
        <fullName evidence="10">NADH-ubiquinone oxidoreductase-like protein 299 kDa subunit</fullName>
    </submittedName>
</protein>
<reference evidence="10" key="1">
    <citation type="journal article" date="2020" name="Stud. Mycol.">
        <title>101 Dothideomycetes genomes: a test case for predicting lifestyles and emergence of pathogens.</title>
        <authorList>
            <person name="Haridas S."/>
            <person name="Albert R."/>
            <person name="Binder M."/>
            <person name="Bloem J."/>
            <person name="Labutti K."/>
            <person name="Salamov A."/>
            <person name="Andreopoulos B."/>
            <person name="Baker S."/>
            <person name="Barry K."/>
            <person name="Bills G."/>
            <person name="Bluhm B."/>
            <person name="Cannon C."/>
            <person name="Castanera R."/>
            <person name="Culley D."/>
            <person name="Daum C."/>
            <person name="Ezra D."/>
            <person name="Gonzalez J."/>
            <person name="Henrissat B."/>
            <person name="Kuo A."/>
            <person name="Liang C."/>
            <person name="Lipzen A."/>
            <person name="Lutzoni F."/>
            <person name="Magnuson J."/>
            <person name="Mondo S."/>
            <person name="Nolan M."/>
            <person name="Ohm R."/>
            <person name="Pangilinan J."/>
            <person name="Park H.-J."/>
            <person name="Ramirez L."/>
            <person name="Alfaro M."/>
            <person name="Sun H."/>
            <person name="Tritt A."/>
            <person name="Yoshinaga Y."/>
            <person name="Zwiers L.-H."/>
            <person name="Turgeon B."/>
            <person name="Goodwin S."/>
            <person name="Spatafora J."/>
            <person name="Crous P."/>
            <person name="Grigoriev I."/>
        </authorList>
    </citation>
    <scope>NUCLEOTIDE SEQUENCE</scope>
    <source>
        <strain evidence="10">CBS 119925</strain>
    </source>
</reference>
<dbReference type="GO" id="GO:0005743">
    <property type="term" value="C:mitochondrial inner membrane"/>
    <property type="evidence" value="ECO:0007669"/>
    <property type="project" value="UniProtKB-SubCell"/>
</dbReference>
<dbReference type="AlphaFoldDB" id="A0A6A6VHP8"/>
<keyword evidence="6" id="KW-0249">Electron transport</keyword>
<evidence type="ECO:0000256" key="4">
    <source>
        <dbReference type="ARBA" id="ARBA00022660"/>
    </source>
</evidence>
<evidence type="ECO:0000256" key="5">
    <source>
        <dbReference type="ARBA" id="ARBA00022792"/>
    </source>
</evidence>
<accession>A0A6A6VHP8</accession>
<keyword evidence="4" id="KW-0679">Respiratory chain</keyword>
<dbReference type="Pfam" id="PF04716">
    <property type="entry name" value="ETC_C1_NDUFA5"/>
    <property type="match status" value="1"/>
</dbReference>
<evidence type="ECO:0000313" key="10">
    <source>
        <dbReference type="EMBL" id="KAF2748637.1"/>
    </source>
</evidence>
<dbReference type="OrthoDB" id="286811at2759"/>
<keyword evidence="8" id="KW-0472">Membrane</keyword>
<keyword evidence="5" id="KW-0999">Mitochondrion inner membrane</keyword>
<evidence type="ECO:0000256" key="9">
    <source>
        <dbReference type="SAM" id="MobiDB-lite"/>
    </source>
</evidence>
<gene>
    <name evidence="10" type="ORF">M011DRAFT_466425</name>
</gene>
<evidence type="ECO:0000313" key="11">
    <source>
        <dbReference type="Proteomes" id="UP000799440"/>
    </source>
</evidence>
<feature type="region of interest" description="Disordered" evidence="9">
    <location>
        <begin position="217"/>
        <end position="243"/>
    </location>
</feature>
<dbReference type="GO" id="GO:0022904">
    <property type="term" value="P:respiratory electron transport chain"/>
    <property type="evidence" value="ECO:0007669"/>
    <property type="project" value="InterPro"/>
</dbReference>
<evidence type="ECO:0000256" key="3">
    <source>
        <dbReference type="ARBA" id="ARBA00022448"/>
    </source>
</evidence>
<dbReference type="Proteomes" id="UP000799440">
    <property type="component" value="Unassembled WGS sequence"/>
</dbReference>